<protein>
    <submittedName>
        <fullName evidence="7">Rhomboid family protein</fullName>
    </submittedName>
</protein>
<comment type="subcellular location">
    <subcellularLocation>
        <location evidence="1">Membrane</location>
        <topology evidence="1">Multi-pass membrane protein</topology>
    </subcellularLocation>
</comment>
<accession>A0A3N2CXF3</accession>
<evidence type="ECO:0000256" key="3">
    <source>
        <dbReference type="ARBA" id="ARBA00022989"/>
    </source>
</evidence>
<evidence type="ECO:0000313" key="7">
    <source>
        <dbReference type="EMBL" id="ROR92220.1"/>
    </source>
</evidence>
<keyword evidence="3 5" id="KW-1133">Transmembrane helix</keyword>
<gene>
    <name evidence="7" type="ORF">EDD33_3106</name>
</gene>
<evidence type="ECO:0000313" key="8">
    <source>
        <dbReference type="Proteomes" id="UP000281738"/>
    </source>
</evidence>
<feature type="transmembrane region" description="Helical" evidence="5">
    <location>
        <begin position="82"/>
        <end position="100"/>
    </location>
</feature>
<dbReference type="InterPro" id="IPR035952">
    <property type="entry name" value="Rhomboid-like_sf"/>
</dbReference>
<dbReference type="Gene3D" id="1.20.1540.10">
    <property type="entry name" value="Rhomboid-like"/>
    <property type="match status" value="1"/>
</dbReference>
<proteinExistence type="predicted"/>
<evidence type="ECO:0000256" key="2">
    <source>
        <dbReference type="ARBA" id="ARBA00022692"/>
    </source>
</evidence>
<dbReference type="Pfam" id="PF01694">
    <property type="entry name" value="Rhomboid"/>
    <property type="match status" value="1"/>
</dbReference>
<evidence type="ECO:0000256" key="4">
    <source>
        <dbReference type="ARBA" id="ARBA00023136"/>
    </source>
</evidence>
<keyword evidence="4 5" id="KW-0472">Membrane</keyword>
<dbReference type="AlphaFoldDB" id="A0A3N2CXF3"/>
<dbReference type="GO" id="GO:0004252">
    <property type="term" value="F:serine-type endopeptidase activity"/>
    <property type="evidence" value="ECO:0007669"/>
    <property type="project" value="InterPro"/>
</dbReference>
<evidence type="ECO:0000259" key="6">
    <source>
        <dbReference type="Pfam" id="PF01694"/>
    </source>
</evidence>
<evidence type="ECO:0000256" key="5">
    <source>
        <dbReference type="SAM" id="Phobius"/>
    </source>
</evidence>
<reference evidence="7 8" key="1">
    <citation type="submission" date="2018-11" db="EMBL/GenBank/DDBJ databases">
        <title>Sequencing the genomes of 1000 actinobacteria strains.</title>
        <authorList>
            <person name="Klenk H.-P."/>
        </authorList>
    </citation>
    <scope>NUCLEOTIDE SEQUENCE [LARGE SCALE GENOMIC DNA]</scope>
    <source>
        <strain evidence="7 8">DSM 12652</strain>
    </source>
</reference>
<name>A0A3N2CXF3_9ACTN</name>
<evidence type="ECO:0000256" key="1">
    <source>
        <dbReference type="ARBA" id="ARBA00004141"/>
    </source>
</evidence>
<dbReference type="InterPro" id="IPR022764">
    <property type="entry name" value="Peptidase_S54_rhomboid_dom"/>
</dbReference>
<keyword evidence="8" id="KW-1185">Reference proteome</keyword>
<feature type="transmembrane region" description="Helical" evidence="5">
    <location>
        <begin position="106"/>
        <end position="127"/>
    </location>
</feature>
<dbReference type="Proteomes" id="UP000281738">
    <property type="component" value="Unassembled WGS sequence"/>
</dbReference>
<keyword evidence="2 5" id="KW-0812">Transmembrane</keyword>
<feature type="domain" description="Peptidase S54 rhomboid" evidence="6">
    <location>
        <begin position="47"/>
        <end position="174"/>
    </location>
</feature>
<feature type="transmembrane region" description="Helical" evidence="5">
    <location>
        <begin position="56"/>
        <end position="75"/>
    </location>
</feature>
<dbReference type="EMBL" id="RKHO01000001">
    <property type="protein sequence ID" value="ROR92220.1"/>
    <property type="molecule type" value="Genomic_DNA"/>
</dbReference>
<dbReference type="PANTHER" id="PTHR43066">
    <property type="entry name" value="RHOMBOID-RELATED PROTEIN"/>
    <property type="match status" value="1"/>
</dbReference>
<sequence length="183" mass="19409">MGLVPAGVAMGVLVVVLWVLEGVDQATDNALDPYGIEPRQLDSLDNVFYAPWLHGGYAHLVSNTVPFFVLGVIVLMDGWGRWLRTSLVVVLVSGAAVWLFSPPGSLTLGASGVVFGWLTYLMVRGFYSRSPGQVATGVVLFLFYGGLLWGVLPTDAGISWQAHAGGALGGLLTARSARGHRPD</sequence>
<organism evidence="7 8">
    <name type="scientific">Nocardioides aurantiacus</name>
    <dbReference type="NCBI Taxonomy" id="86796"/>
    <lineage>
        <taxon>Bacteria</taxon>
        <taxon>Bacillati</taxon>
        <taxon>Actinomycetota</taxon>
        <taxon>Actinomycetes</taxon>
        <taxon>Propionibacteriales</taxon>
        <taxon>Nocardioidaceae</taxon>
        <taxon>Nocardioides</taxon>
    </lineage>
</organism>
<dbReference type="GO" id="GO:0016020">
    <property type="term" value="C:membrane"/>
    <property type="evidence" value="ECO:0007669"/>
    <property type="project" value="UniProtKB-SubCell"/>
</dbReference>
<feature type="transmembrane region" description="Helical" evidence="5">
    <location>
        <begin position="134"/>
        <end position="152"/>
    </location>
</feature>
<dbReference type="SUPFAM" id="SSF144091">
    <property type="entry name" value="Rhomboid-like"/>
    <property type="match status" value="1"/>
</dbReference>
<comment type="caution">
    <text evidence="7">The sequence shown here is derived from an EMBL/GenBank/DDBJ whole genome shotgun (WGS) entry which is preliminary data.</text>
</comment>